<evidence type="ECO:0000256" key="3">
    <source>
        <dbReference type="ARBA" id="ARBA00022989"/>
    </source>
</evidence>
<protein>
    <recommendedName>
        <fullName evidence="7">Major facilitator superfamily (MFS) profile domain-containing protein</fullName>
    </recommendedName>
</protein>
<reference evidence="8" key="1">
    <citation type="submission" date="2021-06" db="EMBL/GenBank/DDBJ databases">
        <authorList>
            <person name="Hodson N. C."/>
            <person name="Mongue J. A."/>
            <person name="Jaron S. K."/>
        </authorList>
    </citation>
    <scope>NUCLEOTIDE SEQUENCE</scope>
</reference>
<dbReference type="InterPro" id="IPR020846">
    <property type="entry name" value="MFS_dom"/>
</dbReference>
<proteinExistence type="predicted"/>
<feature type="transmembrane region" description="Helical" evidence="6">
    <location>
        <begin position="143"/>
        <end position="165"/>
    </location>
</feature>
<dbReference type="AlphaFoldDB" id="A0A8J2KQR0"/>
<gene>
    <name evidence="8" type="ORF">AFUS01_LOCUS32453</name>
</gene>
<dbReference type="GO" id="GO:0016020">
    <property type="term" value="C:membrane"/>
    <property type="evidence" value="ECO:0007669"/>
    <property type="project" value="UniProtKB-SubCell"/>
</dbReference>
<dbReference type="PANTHER" id="PTHR23510">
    <property type="entry name" value="INNER MEMBRANE TRANSPORT PROTEIN YAJR"/>
    <property type="match status" value="1"/>
</dbReference>
<evidence type="ECO:0000259" key="7">
    <source>
        <dbReference type="PROSITE" id="PS50850"/>
    </source>
</evidence>
<organism evidence="8 9">
    <name type="scientific">Allacma fusca</name>
    <dbReference type="NCBI Taxonomy" id="39272"/>
    <lineage>
        <taxon>Eukaryota</taxon>
        <taxon>Metazoa</taxon>
        <taxon>Ecdysozoa</taxon>
        <taxon>Arthropoda</taxon>
        <taxon>Hexapoda</taxon>
        <taxon>Collembola</taxon>
        <taxon>Symphypleona</taxon>
        <taxon>Sminthuridae</taxon>
        <taxon>Allacma</taxon>
    </lineage>
</organism>
<name>A0A8J2KQR0_9HEXA</name>
<feature type="compositionally biased region" description="Basic and acidic residues" evidence="5">
    <location>
        <begin position="244"/>
        <end position="261"/>
    </location>
</feature>
<evidence type="ECO:0000313" key="8">
    <source>
        <dbReference type="EMBL" id="CAG7822167.1"/>
    </source>
</evidence>
<feature type="transmembrane region" description="Helical" evidence="6">
    <location>
        <begin position="20"/>
        <end position="39"/>
    </location>
</feature>
<feature type="region of interest" description="Disordered" evidence="5">
    <location>
        <begin position="230"/>
        <end position="261"/>
    </location>
</feature>
<dbReference type="EMBL" id="CAJVCH010525524">
    <property type="protein sequence ID" value="CAG7822167.1"/>
    <property type="molecule type" value="Genomic_DNA"/>
</dbReference>
<comment type="caution">
    <text evidence="8">The sequence shown here is derived from an EMBL/GenBank/DDBJ whole genome shotgun (WGS) entry which is preliminary data.</text>
</comment>
<dbReference type="InterPro" id="IPR051068">
    <property type="entry name" value="MFS_Domain-Containing_Protein"/>
</dbReference>
<evidence type="ECO:0000256" key="1">
    <source>
        <dbReference type="ARBA" id="ARBA00004141"/>
    </source>
</evidence>
<dbReference type="InterPro" id="IPR011701">
    <property type="entry name" value="MFS"/>
</dbReference>
<dbReference type="PANTHER" id="PTHR23510:SF16">
    <property type="entry name" value="MAJOR FACILITATOR SUPERFAMILY (MFS) PROFILE DOMAIN-CONTAINING PROTEIN"/>
    <property type="match status" value="1"/>
</dbReference>
<evidence type="ECO:0000256" key="4">
    <source>
        <dbReference type="ARBA" id="ARBA00023136"/>
    </source>
</evidence>
<evidence type="ECO:0000256" key="6">
    <source>
        <dbReference type="SAM" id="Phobius"/>
    </source>
</evidence>
<dbReference type="OrthoDB" id="6432183at2759"/>
<keyword evidence="2 6" id="KW-0812">Transmembrane</keyword>
<evidence type="ECO:0000256" key="2">
    <source>
        <dbReference type="ARBA" id="ARBA00022692"/>
    </source>
</evidence>
<feature type="transmembrane region" description="Helical" evidence="6">
    <location>
        <begin position="269"/>
        <end position="287"/>
    </location>
</feature>
<feature type="transmembrane region" description="Helical" evidence="6">
    <location>
        <begin position="185"/>
        <end position="205"/>
    </location>
</feature>
<evidence type="ECO:0000313" key="9">
    <source>
        <dbReference type="Proteomes" id="UP000708208"/>
    </source>
</evidence>
<keyword evidence="4 6" id="KW-0472">Membrane</keyword>
<feature type="domain" description="Major facilitator superfamily (MFS) profile" evidence="7">
    <location>
        <begin position="16"/>
        <end position="289"/>
    </location>
</feature>
<feature type="transmembrane region" description="Helical" evidence="6">
    <location>
        <begin position="51"/>
        <end position="73"/>
    </location>
</feature>
<dbReference type="GO" id="GO:0022857">
    <property type="term" value="F:transmembrane transporter activity"/>
    <property type="evidence" value="ECO:0007669"/>
    <property type="project" value="InterPro"/>
</dbReference>
<dbReference type="PROSITE" id="PS50850">
    <property type="entry name" value="MFS"/>
    <property type="match status" value="1"/>
</dbReference>
<sequence length="289" mass="32395">MEERKEVNLKQQTLHSFLVALSYVFLGSSEQMVILPSVWPYIQNLSGEPQTYWIGFTISAYSFAGILSGLFIGWLSEKFKFRTKAILIGCLFFKITGNFQYMLGMSVWNVACGRLLQGIGSGAGTALLAEFGRVTTSKERTTFLSIFNATFQIGMIFGPVIQIVVSYLNFEIFGITLNALNGPGLVWTILWSLLMLKALFFFSNLTKDFNEPRNSQSDISLKPMMAKFGGRNEQESSGSGDQKSSTRDDIFPNNSKQERDFPSKSHSTLLLMVFVAFFCQGALEVWVPF</sequence>
<keyword evidence="9" id="KW-1185">Reference proteome</keyword>
<comment type="subcellular location">
    <subcellularLocation>
        <location evidence="1">Membrane</location>
        <topology evidence="1">Multi-pass membrane protein</topology>
    </subcellularLocation>
</comment>
<dbReference type="Pfam" id="PF07690">
    <property type="entry name" value="MFS_1"/>
    <property type="match status" value="1"/>
</dbReference>
<keyword evidence="3 6" id="KW-1133">Transmembrane helix</keyword>
<dbReference type="Proteomes" id="UP000708208">
    <property type="component" value="Unassembled WGS sequence"/>
</dbReference>
<accession>A0A8J2KQR0</accession>
<evidence type="ECO:0000256" key="5">
    <source>
        <dbReference type="SAM" id="MobiDB-lite"/>
    </source>
</evidence>